<dbReference type="InterPro" id="IPR006015">
    <property type="entry name" value="Universal_stress_UspA"/>
</dbReference>
<sequence length="65" mass="7198">FSVETIIEAGDPKEAICEAVEKLKVELLVLGNHSQGALQRAFLRSISNYYVHNAKCQVLVVKKKA</sequence>
<dbReference type="Proteomes" id="UP000594638">
    <property type="component" value="Unassembled WGS sequence"/>
</dbReference>
<name>A0A8S0Q8G2_OLEEU</name>
<dbReference type="InterPro" id="IPR006016">
    <property type="entry name" value="UspA"/>
</dbReference>
<organism evidence="2 3">
    <name type="scientific">Olea europaea subsp. europaea</name>
    <dbReference type="NCBI Taxonomy" id="158383"/>
    <lineage>
        <taxon>Eukaryota</taxon>
        <taxon>Viridiplantae</taxon>
        <taxon>Streptophyta</taxon>
        <taxon>Embryophyta</taxon>
        <taxon>Tracheophyta</taxon>
        <taxon>Spermatophyta</taxon>
        <taxon>Magnoliopsida</taxon>
        <taxon>eudicotyledons</taxon>
        <taxon>Gunneridae</taxon>
        <taxon>Pentapetalae</taxon>
        <taxon>asterids</taxon>
        <taxon>lamiids</taxon>
        <taxon>Lamiales</taxon>
        <taxon>Oleaceae</taxon>
        <taxon>Oleeae</taxon>
        <taxon>Olea</taxon>
    </lineage>
</organism>
<dbReference type="Gene3D" id="3.40.50.620">
    <property type="entry name" value="HUPs"/>
    <property type="match status" value="1"/>
</dbReference>
<evidence type="ECO:0000313" key="2">
    <source>
        <dbReference type="EMBL" id="CAA2962637.1"/>
    </source>
</evidence>
<dbReference type="CDD" id="cd23659">
    <property type="entry name" value="USP_At3g01520-like"/>
    <property type="match status" value="1"/>
</dbReference>
<protein>
    <submittedName>
        <fullName evidence="2">Universal stress A</fullName>
    </submittedName>
</protein>
<dbReference type="Pfam" id="PF00582">
    <property type="entry name" value="Usp"/>
    <property type="match status" value="1"/>
</dbReference>
<evidence type="ECO:0000259" key="1">
    <source>
        <dbReference type="Pfam" id="PF00582"/>
    </source>
</evidence>
<keyword evidence="3" id="KW-1185">Reference proteome</keyword>
<proteinExistence type="predicted"/>
<comment type="caution">
    <text evidence="2">The sequence shown here is derived from an EMBL/GenBank/DDBJ whole genome shotgun (WGS) entry which is preliminary data.</text>
</comment>
<dbReference type="PRINTS" id="PR01438">
    <property type="entry name" value="UNVRSLSTRESS"/>
</dbReference>
<dbReference type="AlphaFoldDB" id="A0A8S0Q8G2"/>
<dbReference type="PANTHER" id="PTHR31964:SF113">
    <property type="entry name" value="USPA DOMAIN-CONTAINING PROTEIN"/>
    <property type="match status" value="1"/>
</dbReference>
<feature type="non-terminal residue" evidence="2">
    <location>
        <position position="1"/>
    </location>
</feature>
<dbReference type="InterPro" id="IPR014729">
    <property type="entry name" value="Rossmann-like_a/b/a_fold"/>
</dbReference>
<accession>A0A8S0Q8G2</accession>
<evidence type="ECO:0000313" key="3">
    <source>
        <dbReference type="Proteomes" id="UP000594638"/>
    </source>
</evidence>
<dbReference type="PANTHER" id="PTHR31964">
    <property type="entry name" value="ADENINE NUCLEOTIDE ALPHA HYDROLASES-LIKE SUPERFAMILY PROTEIN"/>
    <property type="match status" value="1"/>
</dbReference>
<gene>
    <name evidence="2" type="ORF">OLEA9_A121883</name>
</gene>
<dbReference type="SUPFAM" id="SSF52402">
    <property type="entry name" value="Adenine nucleotide alpha hydrolases-like"/>
    <property type="match status" value="1"/>
</dbReference>
<dbReference type="Gramene" id="OE9A121883T1">
    <property type="protein sequence ID" value="OE9A121883C1"/>
    <property type="gene ID" value="OE9A121883"/>
</dbReference>
<reference evidence="2 3" key="1">
    <citation type="submission" date="2019-12" db="EMBL/GenBank/DDBJ databases">
        <authorList>
            <person name="Alioto T."/>
            <person name="Alioto T."/>
            <person name="Gomez Garrido J."/>
        </authorList>
    </citation>
    <scope>NUCLEOTIDE SEQUENCE [LARGE SCALE GENOMIC DNA]</scope>
</reference>
<dbReference type="EMBL" id="CACTIH010001217">
    <property type="protein sequence ID" value="CAA2962637.1"/>
    <property type="molecule type" value="Genomic_DNA"/>
</dbReference>
<feature type="domain" description="UspA" evidence="1">
    <location>
        <begin position="2"/>
        <end position="62"/>
    </location>
</feature>
<dbReference type="OrthoDB" id="843225at2759"/>